<feature type="compositionally biased region" description="Polar residues" evidence="1">
    <location>
        <begin position="267"/>
        <end position="294"/>
    </location>
</feature>
<feature type="region of interest" description="Disordered" evidence="1">
    <location>
        <begin position="336"/>
        <end position="417"/>
    </location>
</feature>
<reference evidence="2" key="2">
    <citation type="submission" date="2020-03" db="EMBL/GenBank/DDBJ databases">
        <title>The second near-complete assembly of the hexaploid bread wheat (Triticum aestivum) genome.</title>
        <authorList>
            <person name="Zimin A.V."/>
            <person name="Puiu D."/>
            <person name="Shumante A."/>
            <person name="Alonge M."/>
            <person name="Salzberg S.L."/>
        </authorList>
    </citation>
    <scope>NUCLEOTIDE SEQUENCE</scope>
    <source>
        <tissue evidence="2">Leaf</tissue>
    </source>
</reference>
<name>A0A9R1FZR0_WHEAT</name>
<feature type="region of interest" description="Disordered" evidence="1">
    <location>
        <begin position="107"/>
        <end position="144"/>
    </location>
</feature>
<feature type="compositionally biased region" description="Basic and acidic residues" evidence="1">
    <location>
        <begin position="132"/>
        <end position="144"/>
    </location>
</feature>
<feature type="compositionally biased region" description="Basic residues" evidence="1">
    <location>
        <begin position="43"/>
        <end position="54"/>
    </location>
</feature>
<proteinExistence type="predicted"/>
<feature type="region of interest" description="Disordered" evidence="1">
    <location>
        <begin position="33"/>
        <end position="95"/>
    </location>
</feature>
<organism evidence="2">
    <name type="scientific">Triticum aestivum</name>
    <name type="common">Wheat</name>
    <dbReference type="NCBI Taxonomy" id="4565"/>
    <lineage>
        <taxon>Eukaryota</taxon>
        <taxon>Viridiplantae</taxon>
        <taxon>Streptophyta</taxon>
        <taxon>Embryophyta</taxon>
        <taxon>Tracheophyta</taxon>
        <taxon>Spermatophyta</taxon>
        <taxon>Magnoliopsida</taxon>
        <taxon>Liliopsida</taxon>
        <taxon>Poales</taxon>
        <taxon>Poaceae</taxon>
        <taxon>BOP clade</taxon>
        <taxon>Pooideae</taxon>
        <taxon>Triticodae</taxon>
        <taxon>Triticeae</taxon>
        <taxon>Triticinae</taxon>
        <taxon>Triticum</taxon>
    </lineage>
</organism>
<sequence length="417" mass="44544">GSVNVVRRHAAGRVNVVRRHAAGRVNVVAAAARRGAAVPVPARPRRPVRPHRPGAHPLLPPEQAARRSAPDLARARRRRVRGAPPDSHDEAGPERGGLLVRVHAEEPQVRQGGAAEPEHGRHGPLEVGGQEHAGHLREGEGDDRVQELAGVRGVRLRRRRRLQEEADREDGVEDDGVRGRGLQQARLVRLQLHAAQRLGAVQDNAQAGEEERGGGGSRRFSGDEVVEEEEHEPSSMMLADEPLTDTSPDTSQQAQVTAPAGLLGNGANWSDSTADSQAGRSGSGSDPQRLPTTTRSSLLIWGPCRVGTVVTMSSRLIHGPGTCIIQRAPILIRPAAGFRTPSDPDPMEIPSEPPAYHPQPRHVVTDLPSSSSGGLDELTKVIRKRKEHARASGDDAGKKGNAAVKKSSGRAKPDGQN</sequence>
<dbReference type="AlphaFoldDB" id="A0A9R1FZR0"/>
<evidence type="ECO:0000313" key="2">
    <source>
        <dbReference type="EMBL" id="KAF7038268.1"/>
    </source>
</evidence>
<feature type="region of interest" description="Disordered" evidence="1">
    <location>
        <begin position="201"/>
        <end position="294"/>
    </location>
</feature>
<reference evidence="2" key="1">
    <citation type="journal article" date="2017" name="Gigascience">
        <title>The first near-complete assembly of the hexaploid bread wheat genome, Triticum aestivum.</title>
        <authorList>
            <person name="Zimin A.V."/>
            <person name="Puiu D."/>
            <person name="Hall R."/>
            <person name="Kingan S."/>
            <person name="Clavijo B.J."/>
            <person name="Salzberg S.L."/>
        </authorList>
    </citation>
    <scope>NUCLEOTIDE SEQUENCE</scope>
    <source>
        <tissue evidence="2">Leaf</tissue>
    </source>
</reference>
<feature type="compositionally biased region" description="Basic and acidic residues" evidence="1">
    <location>
        <begin position="389"/>
        <end position="398"/>
    </location>
</feature>
<evidence type="ECO:0000256" key="1">
    <source>
        <dbReference type="SAM" id="MobiDB-lite"/>
    </source>
</evidence>
<dbReference type="Proteomes" id="UP000815260">
    <property type="component" value="Chromosome 3D"/>
</dbReference>
<protein>
    <submittedName>
        <fullName evidence="2">Uncharacterized protein</fullName>
    </submittedName>
</protein>
<gene>
    <name evidence="2" type="ORF">CFC21_048471</name>
</gene>
<feature type="compositionally biased region" description="Polar residues" evidence="1">
    <location>
        <begin position="244"/>
        <end position="256"/>
    </location>
</feature>
<comment type="caution">
    <text evidence="2">The sequence shown here is derived from an EMBL/GenBank/DDBJ whole genome shotgun (WGS) entry which is preliminary data.</text>
</comment>
<dbReference type="EMBL" id="CM022219">
    <property type="protein sequence ID" value="KAF7038268.1"/>
    <property type="molecule type" value="Genomic_DNA"/>
</dbReference>
<feature type="non-terminal residue" evidence="2">
    <location>
        <position position="1"/>
    </location>
</feature>
<accession>A0A9R1FZR0</accession>